<evidence type="ECO:0000313" key="3">
    <source>
        <dbReference type="Proteomes" id="UP000054653"/>
    </source>
</evidence>
<evidence type="ECO:0000313" key="2">
    <source>
        <dbReference type="EMBL" id="KRY05179.1"/>
    </source>
</evidence>
<comment type="caution">
    <text evidence="2">The sequence shown here is derived from an EMBL/GenBank/DDBJ whole genome shotgun (WGS) entry which is preliminary data.</text>
</comment>
<dbReference type="AlphaFoldDB" id="A0A0V0YYJ8"/>
<keyword evidence="3" id="KW-1185">Reference proteome</keyword>
<keyword evidence="1" id="KW-1133">Transmembrane helix</keyword>
<gene>
    <name evidence="2" type="ORF">T03_526</name>
</gene>
<name>A0A0V0YYJ8_TRIBR</name>
<dbReference type="EMBL" id="JYDI01005143">
    <property type="protein sequence ID" value="KRY05179.1"/>
    <property type="molecule type" value="Genomic_DNA"/>
</dbReference>
<protein>
    <submittedName>
        <fullName evidence="2">Uncharacterized protein</fullName>
    </submittedName>
</protein>
<evidence type="ECO:0000256" key="1">
    <source>
        <dbReference type="SAM" id="Phobius"/>
    </source>
</evidence>
<accession>A0A0V0YYJ8</accession>
<organism evidence="2 3">
    <name type="scientific">Trichinella britovi</name>
    <name type="common">Parasitic roundworm</name>
    <dbReference type="NCBI Taxonomy" id="45882"/>
    <lineage>
        <taxon>Eukaryota</taxon>
        <taxon>Metazoa</taxon>
        <taxon>Ecdysozoa</taxon>
        <taxon>Nematoda</taxon>
        <taxon>Enoplea</taxon>
        <taxon>Dorylaimia</taxon>
        <taxon>Trichinellida</taxon>
        <taxon>Trichinellidae</taxon>
        <taxon>Trichinella</taxon>
    </lineage>
</organism>
<dbReference type="Proteomes" id="UP000054653">
    <property type="component" value="Unassembled WGS sequence"/>
</dbReference>
<keyword evidence="1" id="KW-0472">Membrane</keyword>
<feature type="transmembrane region" description="Helical" evidence="1">
    <location>
        <begin position="7"/>
        <end position="25"/>
    </location>
</feature>
<proteinExistence type="predicted"/>
<sequence>MLCSVRWLLCAVYMCVYAGVGWVPAKTASSGMLLVNPFVSSIGGEAQ</sequence>
<keyword evidence="1" id="KW-0812">Transmembrane</keyword>
<reference evidence="2 3" key="1">
    <citation type="submission" date="2015-01" db="EMBL/GenBank/DDBJ databases">
        <title>Evolution of Trichinella species and genotypes.</title>
        <authorList>
            <person name="Korhonen P.K."/>
            <person name="Edoardo P."/>
            <person name="Giuseppe L.R."/>
            <person name="Gasser R.B."/>
        </authorList>
    </citation>
    <scope>NUCLEOTIDE SEQUENCE [LARGE SCALE GENOMIC DNA]</scope>
    <source>
        <strain evidence="2">ISS120</strain>
    </source>
</reference>